<evidence type="ECO:0000313" key="2">
    <source>
        <dbReference type="Proteomes" id="UP000184112"/>
    </source>
</evidence>
<evidence type="ECO:0000313" key="1">
    <source>
        <dbReference type="EMBL" id="SHG27183.1"/>
    </source>
</evidence>
<sequence>MALSDIDVKIIGDYLWDEDCQAYHEGKIEDFKYYFKEWVENLVRIPRSININFNIYYNPAIEKFSFISISTRKVEVVQALKNDLEFSRKYFVF</sequence>
<reference evidence="1 2" key="1">
    <citation type="submission" date="2016-11" db="EMBL/GenBank/DDBJ databases">
        <authorList>
            <person name="Jaros S."/>
            <person name="Januszkiewicz K."/>
            <person name="Wedrychowicz H."/>
        </authorList>
    </citation>
    <scope>NUCLEOTIDE SEQUENCE [LARGE SCALE GENOMIC DNA]</scope>
    <source>
        <strain evidence="1 2">DSM 6792</strain>
    </source>
</reference>
<proteinExistence type="predicted"/>
<protein>
    <submittedName>
        <fullName evidence="1">Uncharacterized protein</fullName>
    </submittedName>
</protein>
<organism evidence="1 2">
    <name type="scientific">Flavobacterium johnsoniae</name>
    <name type="common">Cytophaga johnsonae</name>
    <dbReference type="NCBI Taxonomy" id="986"/>
    <lineage>
        <taxon>Bacteria</taxon>
        <taxon>Pseudomonadati</taxon>
        <taxon>Bacteroidota</taxon>
        <taxon>Flavobacteriia</taxon>
        <taxon>Flavobacteriales</taxon>
        <taxon>Flavobacteriaceae</taxon>
        <taxon>Flavobacterium</taxon>
    </lineage>
</organism>
<gene>
    <name evidence="1" type="ORF">SAMN05444388_10283</name>
</gene>
<accession>A0A1M5IHB2</accession>
<dbReference type="EMBL" id="FQWH01000002">
    <property type="protein sequence ID" value="SHG27183.1"/>
    <property type="molecule type" value="Genomic_DNA"/>
</dbReference>
<dbReference type="Proteomes" id="UP000184112">
    <property type="component" value="Unassembled WGS sequence"/>
</dbReference>
<dbReference type="AlphaFoldDB" id="A0A1M5IHB2"/>
<name>A0A1M5IHB2_FLAJO</name>
<dbReference type="RefSeq" id="WP_073408392.1">
    <property type="nucleotide sequence ID" value="NZ_FQWH01000002.1"/>
</dbReference>